<name>D7DLV8_METV0</name>
<dbReference type="PANTHER" id="PTHR21320:SF3">
    <property type="entry name" value="CYTOCHROME C OXIDASE ASSEMBLY PROTEIN COX11, MITOCHONDRIAL-RELATED"/>
    <property type="match status" value="1"/>
</dbReference>
<evidence type="ECO:0000256" key="1">
    <source>
        <dbReference type="ARBA" id="ARBA00004007"/>
    </source>
</evidence>
<comment type="function">
    <text evidence="1">Exerts its effect at some terminal stage of cytochrome c oxidase synthesis, probably by being involved in the insertion of the copper B into subunit I.</text>
</comment>
<organism evidence="11 12">
    <name type="scientific">Methylotenera versatilis (strain 301)</name>
    <dbReference type="NCBI Taxonomy" id="666681"/>
    <lineage>
        <taxon>Bacteria</taxon>
        <taxon>Pseudomonadati</taxon>
        <taxon>Pseudomonadota</taxon>
        <taxon>Betaproteobacteria</taxon>
        <taxon>Nitrosomonadales</taxon>
        <taxon>Methylophilaceae</taxon>
        <taxon>Methylotenera</taxon>
    </lineage>
</organism>
<evidence type="ECO:0000256" key="4">
    <source>
        <dbReference type="ARBA" id="ARBA00015384"/>
    </source>
</evidence>
<keyword evidence="7 10" id="KW-1133">Transmembrane helix</keyword>
<dbReference type="NCBIfam" id="NF003465">
    <property type="entry name" value="PRK05089.1"/>
    <property type="match status" value="1"/>
</dbReference>
<dbReference type="EMBL" id="CP002056">
    <property type="protein sequence ID" value="ADI30652.1"/>
    <property type="molecule type" value="Genomic_DNA"/>
</dbReference>
<comment type="similarity">
    <text evidence="3">Belongs to the COX11/CtaG family.</text>
</comment>
<dbReference type="HOGENOM" id="CLU_045000_5_2_4"/>
<dbReference type="PIRSF" id="PIRSF005413">
    <property type="entry name" value="COX11"/>
    <property type="match status" value="1"/>
</dbReference>
<dbReference type="GO" id="GO:0005507">
    <property type="term" value="F:copper ion binding"/>
    <property type="evidence" value="ECO:0007669"/>
    <property type="project" value="InterPro"/>
</dbReference>
<dbReference type="Gene3D" id="2.60.370.10">
    <property type="entry name" value="Ctag/Cox11"/>
    <property type="match status" value="1"/>
</dbReference>
<dbReference type="InterPro" id="IPR007533">
    <property type="entry name" value="Cyt_c_oxidase_assmbl_CtaG"/>
</dbReference>
<dbReference type="SUPFAM" id="SSF110111">
    <property type="entry name" value="Ctag/Cox11"/>
    <property type="match status" value="1"/>
</dbReference>
<gene>
    <name evidence="11" type="ordered locus">M301_2287</name>
</gene>
<keyword evidence="8" id="KW-0186">Copper</keyword>
<reference evidence="12" key="1">
    <citation type="submission" date="2010-05" db="EMBL/GenBank/DDBJ databases">
        <title>Complete sequence of Methylotenera sp. 301.</title>
        <authorList>
            <person name="Lucas S."/>
            <person name="Copeland A."/>
            <person name="Lapidus A."/>
            <person name="Cheng J.-F."/>
            <person name="Bruce D."/>
            <person name="Goodwin L."/>
            <person name="Pitluck S."/>
            <person name="Clum A."/>
            <person name="Land M."/>
            <person name="Hauser L."/>
            <person name="Kyrpides N."/>
            <person name="Ivanova N."/>
            <person name="Chistoservova L."/>
            <person name="Kalyuzhnaya M."/>
            <person name="Woyke T."/>
        </authorList>
    </citation>
    <scope>NUCLEOTIDE SEQUENCE [LARGE SCALE GENOMIC DNA]</scope>
    <source>
        <strain evidence="12">301</strain>
    </source>
</reference>
<keyword evidence="12" id="KW-1185">Reference proteome</keyword>
<evidence type="ECO:0000256" key="5">
    <source>
        <dbReference type="ARBA" id="ARBA00022692"/>
    </source>
</evidence>
<evidence type="ECO:0000256" key="2">
    <source>
        <dbReference type="ARBA" id="ARBA00004382"/>
    </source>
</evidence>
<keyword evidence="9 10" id="KW-0472">Membrane</keyword>
<proteinExistence type="inferred from homology"/>
<evidence type="ECO:0000256" key="9">
    <source>
        <dbReference type="ARBA" id="ARBA00023136"/>
    </source>
</evidence>
<protein>
    <recommendedName>
        <fullName evidence="4">Cytochrome c oxidase assembly protein CtaG</fullName>
    </recommendedName>
</protein>
<evidence type="ECO:0000313" key="11">
    <source>
        <dbReference type="EMBL" id="ADI30652.1"/>
    </source>
</evidence>
<keyword evidence="5 10" id="KW-0812">Transmembrane</keyword>
<dbReference type="InterPro" id="IPR023471">
    <property type="entry name" value="CtaG/Cox11_dom_sf"/>
</dbReference>
<dbReference type="eggNOG" id="COG3175">
    <property type="taxonomic scope" value="Bacteria"/>
</dbReference>
<dbReference type="STRING" id="666681.M301_2287"/>
<evidence type="ECO:0000256" key="10">
    <source>
        <dbReference type="SAM" id="Phobius"/>
    </source>
</evidence>
<dbReference type="Proteomes" id="UP000000383">
    <property type="component" value="Chromosome"/>
</dbReference>
<comment type="subcellular location">
    <subcellularLocation>
        <location evidence="2">Cell inner membrane</location>
        <topology evidence="2">Single-pass type II membrane protein</topology>
        <orientation evidence="2">Periplasmic side</orientation>
    </subcellularLocation>
</comment>
<evidence type="ECO:0000256" key="7">
    <source>
        <dbReference type="ARBA" id="ARBA00022989"/>
    </source>
</evidence>
<sequence>MVCGVYVFNMALIEEPKVEAPQNLTAKEQLDLKNKKLVRKLLWLVVGSLLFAFALVPLYDVLCSLTGLNGKTQNTAALVAKAKVDNTRWVTVQFTSSVMPGLGWNFYPKQTSIRLHPGQIETVLFVAKNITNEVVVGQAVPSITPGIAAANLKKIECFCFVRQSLKPGEEKEMPLRFFVSPELPKDVSDMTLSYSFFPAVSQSK</sequence>
<accession>D7DLV8</accession>
<reference evidence="11 12" key="2">
    <citation type="journal article" date="2011" name="J. Bacteriol.">
        <title>Genomes of three methylotrophs from a single niche uncover genetic and metabolic divergence of Methylophilaceae.</title>
        <authorList>
            <person name="Lapidus A."/>
            <person name="Clum A."/>
            <person name="Labutti K."/>
            <person name="Kaluzhnaya M.G."/>
            <person name="Lim S."/>
            <person name="Beck D.A."/>
            <person name="Glavina Del Rio T."/>
            <person name="Nolan M."/>
            <person name="Mavromatis K."/>
            <person name="Huntemann M."/>
            <person name="Lucas S."/>
            <person name="Lidstrom M.E."/>
            <person name="Ivanova N."/>
            <person name="Chistoserdova L."/>
        </authorList>
    </citation>
    <scope>NUCLEOTIDE SEQUENCE [LARGE SCALE GENOMIC DNA]</scope>
    <source>
        <strain evidence="11 12">301</strain>
    </source>
</reference>
<dbReference type="PANTHER" id="PTHR21320">
    <property type="entry name" value="CYTOCHROME C OXIDASE ASSEMBLY PROTEIN COX11-RELATED"/>
    <property type="match status" value="1"/>
</dbReference>
<evidence type="ECO:0000256" key="6">
    <source>
        <dbReference type="ARBA" id="ARBA00022968"/>
    </source>
</evidence>
<evidence type="ECO:0000313" key="12">
    <source>
        <dbReference type="Proteomes" id="UP000000383"/>
    </source>
</evidence>
<dbReference type="AlphaFoldDB" id="D7DLV8"/>
<evidence type="ECO:0000256" key="8">
    <source>
        <dbReference type="ARBA" id="ARBA00023008"/>
    </source>
</evidence>
<dbReference type="GO" id="GO:0005886">
    <property type="term" value="C:plasma membrane"/>
    <property type="evidence" value="ECO:0007669"/>
    <property type="project" value="UniProtKB-SubCell"/>
</dbReference>
<dbReference type="KEGG" id="meh:M301_2287"/>
<dbReference type="Pfam" id="PF04442">
    <property type="entry name" value="CtaG_Cox11"/>
    <property type="match status" value="1"/>
</dbReference>
<keyword evidence="6" id="KW-0735">Signal-anchor</keyword>
<evidence type="ECO:0000256" key="3">
    <source>
        <dbReference type="ARBA" id="ARBA00009620"/>
    </source>
</evidence>
<feature type="transmembrane region" description="Helical" evidence="10">
    <location>
        <begin position="41"/>
        <end position="59"/>
    </location>
</feature>